<comment type="pathway">
    <text evidence="3 7">Carbohydrate degradation; pentose phosphate pathway; D-ribulose 5-phosphate from D-glucose 6-phosphate (oxidative stage): step 2/3.</text>
</comment>
<dbReference type="CDD" id="cd01400">
    <property type="entry name" value="6PGL"/>
    <property type="match status" value="1"/>
</dbReference>
<evidence type="ECO:0000313" key="9">
    <source>
        <dbReference type="EMBL" id="BAJ63525.1"/>
    </source>
</evidence>
<dbReference type="STRING" id="926569.ANT_14970"/>
<dbReference type="EMBL" id="AP012029">
    <property type="protein sequence ID" value="BAJ63525.1"/>
    <property type="molecule type" value="Genomic_DNA"/>
</dbReference>
<dbReference type="InterPro" id="IPR005900">
    <property type="entry name" value="6-phosphogluconolactonase_DevB"/>
</dbReference>
<proteinExistence type="inferred from homology"/>
<sequence length="246" mass="27839">MIKGILHLLPTSEILAQEAAKFIQQRITDTLQQKKRCSISLSGGNTPRKLYQVLASEPYLSSIPWNQIDFFWGDERCVPPDHPDSDYLMAKETMLDAITSRWQPGIYRIETEHSPAEAAARYEKTLREYFSDSSSGFDILLLGMGEDGHTASLFPFTQALHETKRWVVENYVPKLQAWRITLTAHFLNRAVTTMILVSGTNKKKVFTFIQTPNASPEAFPVLTIQPASGELHWFVDKDAFSENVSG</sequence>
<dbReference type="InterPro" id="IPR037171">
    <property type="entry name" value="NagB/RpiA_transferase-like"/>
</dbReference>
<dbReference type="Gene3D" id="3.40.50.1360">
    <property type="match status" value="1"/>
</dbReference>
<dbReference type="HOGENOM" id="CLU_053947_2_0_0"/>
<dbReference type="GO" id="GO:0006098">
    <property type="term" value="P:pentose-phosphate shunt"/>
    <property type="evidence" value="ECO:0007669"/>
    <property type="project" value="UniProtKB-UniPathway"/>
</dbReference>
<feature type="domain" description="Glucosamine/galactosamine-6-phosphate isomerase" evidence="8">
    <location>
        <begin position="11"/>
        <end position="233"/>
    </location>
</feature>
<dbReference type="GO" id="GO:0005975">
    <property type="term" value="P:carbohydrate metabolic process"/>
    <property type="evidence" value="ECO:0007669"/>
    <property type="project" value="UniProtKB-UniRule"/>
</dbReference>
<dbReference type="FunCoup" id="E8N511">
    <property type="interactions" value="230"/>
</dbReference>
<evidence type="ECO:0000259" key="8">
    <source>
        <dbReference type="Pfam" id="PF01182"/>
    </source>
</evidence>
<dbReference type="Proteomes" id="UP000008922">
    <property type="component" value="Chromosome"/>
</dbReference>
<dbReference type="UniPathway" id="UPA00115">
    <property type="reaction ID" value="UER00409"/>
</dbReference>
<keyword evidence="7 9" id="KW-0378">Hydrolase</keyword>
<comment type="function">
    <text evidence="2 7">Hydrolysis of 6-phosphogluconolactone to 6-phosphogluconate.</text>
</comment>
<comment type="catalytic activity">
    <reaction evidence="1 7">
        <text>6-phospho-D-glucono-1,5-lactone + H2O = 6-phospho-D-gluconate + H(+)</text>
        <dbReference type="Rhea" id="RHEA:12556"/>
        <dbReference type="ChEBI" id="CHEBI:15377"/>
        <dbReference type="ChEBI" id="CHEBI:15378"/>
        <dbReference type="ChEBI" id="CHEBI:57955"/>
        <dbReference type="ChEBI" id="CHEBI:58759"/>
        <dbReference type="EC" id="3.1.1.31"/>
    </reaction>
</comment>
<dbReference type="PANTHER" id="PTHR11054:SF0">
    <property type="entry name" value="6-PHOSPHOGLUCONOLACTONASE"/>
    <property type="match status" value="1"/>
</dbReference>
<dbReference type="EC" id="3.1.1.31" evidence="5 7"/>
<name>E8N511_ANATU</name>
<dbReference type="RefSeq" id="WP_013559907.1">
    <property type="nucleotide sequence ID" value="NC_014960.1"/>
</dbReference>
<accession>E8N511</accession>
<reference evidence="9 10" key="1">
    <citation type="submission" date="2010-12" db="EMBL/GenBank/DDBJ databases">
        <title>Whole genome sequence of Anaerolinea thermophila UNI-1.</title>
        <authorList>
            <person name="Narita-Yamada S."/>
            <person name="Kishi E."/>
            <person name="Watanabe Y."/>
            <person name="Takasaki K."/>
            <person name="Ankai A."/>
            <person name="Oguchi A."/>
            <person name="Fukui S."/>
            <person name="Takahashi M."/>
            <person name="Yashiro I."/>
            <person name="Hosoyama A."/>
            <person name="Sekiguchi Y."/>
            <person name="Hanada S."/>
            <person name="Fujita N."/>
        </authorList>
    </citation>
    <scope>NUCLEOTIDE SEQUENCE [LARGE SCALE GENOMIC DNA]</scope>
    <source>
        <strain evidence="10">DSM 14523 / JCM 11388 / NBRC 100420 / UNI-1</strain>
    </source>
</reference>
<dbReference type="PANTHER" id="PTHR11054">
    <property type="entry name" value="6-PHOSPHOGLUCONOLACTONASE"/>
    <property type="match status" value="1"/>
</dbReference>
<keyword evidence="10" id="KW-1185">Reference proteome</keyword>
<evidence type="ECO:0000256" key="5">
    <source>
        <dbReference type="ARBA" id="ARBA00013198"/>
    </source>
</evidence>
<dbReference type="InterPro" id="IPR039104">
    <property type="entry name" value="6PGL"/>
</dbReference>
<gene>
    <name evidence="7" type="primary">pgl</name>
    <name evidence="9" type="ordered locus">ANT_14970</name>
</gene>
<evidence type="ECO:0000256" key="7">
    <source>
        <dbReference type="RuleBase" id="RU365095"/>
    </source>
</evidence>
<evidence type="ECO:0000256" key="6">
    <source>
        <dbReference type="ARBA" id="ARBA00020337"/>
    </source>
</evidence>
<dbReference type="GO" id="GO:0017057">
    <property type="term" value="F:6-phosphogluconolactonase activity"/>
    <property type="evidence" value="ECO:0007669"/>
    <property type="project" value="UniProtKB-UniRule"/>
</dbReference>
<dbReference type="KEGG" id="atm:ANT_14970"/>
<dbReference type="SUPFAM" id="SSF100950">
    <property type="entry name" value="NagB/RpiA/CoA transferase-like"/>
    <property type="match status" value="1"/>
</dbReference>
<dbReference type="InterPro" id="IPR006148">
    <property type="entry name" value="Glc/Gal-6P_isomerase"/>
</dbReference>
<organism evidence="9 10">
    <name type="scientific">Anaerolinea thermophila (strain DSM 14523 / JCM 11388 / NBRC 100420 / UNI-1)</name>
    <dbReference type="NCBI Taxonomy" id="926569"/>
    <lineage>
        <taxon>Bacteria</taxon>
        <taxon>Bacillati</taxon>
        <taxon>Chloroflexota</taxon>
        <taxon>Anaerolineae</taxon>
        <taxon>Anaerolineales</taxon>
        <taxon>Anaerolineaceae</taxon>
        <taxon>Anaerolinea</taxon>
    </lineage>
</organism>
<comment type="similarity">
    <text evidence="4 7">Belongs to the glucosamine/galactosamine-6-phosphate isomerase family. 6-phosphogluconolactonase subfamily.</text>
</comment>
<evidence type="ECO:0000313" key="10">
    <source>
        <dbReference type="Proteomes" id="UP000008922"/>
    </source>
</evidence>
<dbReference type="NCBIfam" id="TIGR01198">
    <property type="entry name" value="pgl"/>
    <property type="match status" value="1"/>
</dbReference>
<evidence type="ECO:0000256" key="2">
    <source>
        <dbReference type="ARBA" id="ARBA00002681"/>
    </source>
</evidence>
<dbReference type="AlphaFoldDB" id="E8N511"/>
<protein>
    <recommendedName>
        <fullName evidence="6 7">6-phosphogluconolactonase</fullName>
        <shortName evidence="7">6PGL</shortName>
        <ecNumber evidence="5 7">3.1.1.31</ecNumber>
    </recommendedName>
</protein>
<dbReference type="Pfam" id="PF01182">
    <property type="entry name" value="Glucosamine_iso"/>
    <property type="match status" value="1"/>
</dbReference>
<evidence type="ECO:0000256" key="4">
    <source>
        <dbReference type="ARBA" id="ARBA00010662"/>
    </source>
</evidence>
<evidence type="ECO:0000256" key="1">
    <source>
        <dbReference type="ARBA" id="ARBA00000832"/>
    </source>
</evidence>
<dbReference type="InParanoid" id="E8N511"/>
<dbReference type="eggNOG" id="COG0363">
    <property type="taxonomic scope" value="Bacteria"/>
</dbReference>
<evidence type="ECO:0000256" key="3">
    <source>
        <dbReference type="ARBA" id="ARBA00004961"/>
    </source>
</evidence>